<protein>
    <submittedName>
        <fullName evidence="7">Tryptophan-rich sensory protein</fullName>
    </submittedName>
</protein>
<evidence type="ECO:0000256" key="6">
    <source>
        <dbReference type="SAM" id="Phobius"/>
    </source>
</evidence>
<evidence type="ECO:0000256" key="4">
    <source>
        <dbReference type="ARBA" id="ARBA00022989"/>
    </source>
</evidence>
<keyword evidence="3 6" id="KW-0812">Transmembrane</keyword>
<dbReference type="PANTHER" id="PTHR10057">
    <property type="entry name" value="PERIPHERAL-TYPE BENZODIAZEPINE RECEPTOR"/>
    <property type="match status" value="1"/>
</dbReference>
<dbReference type="FunFam" id="1.20.1260.100:FF:000001">
    <property type="entry name" value="translocator protein 2"/>
    <property type="match status" value="1"/>
</dbReference>
<keyword evidence="8" id="KW-1185">Reference proteome</keyword>
<dbReference type="InterPro" id="IPR004307">
    <property type="entry name" value="TspO_MBR"/>
</dbReference>
<sequence>MATWLLWVLAVVAAGSLVGVLFSPGAWFAGLAKPSWNPPSWLFGPVWTTLYALMGTSAWLVWREPAGTPAERRGAWLAFAVHAALNLAWTPLFFGLQQPGLAFLDICLVWLALLAMTLRFGRLRPLAGYLLLPQVLWVSFALVLNGTIWLMNT</sequence>
<gene>
    <name evidence="7" type="ORF">E1B00_07940</name>
</gene>
<organism evidence="7 8">
    <name type="scientific">Arenimonas terrae</name>
    <dbReference type="NCBI Taxonomy" id="2546226"/>
    <lineage>
        <taxon>Bacteria</taxon>
        <taxon>Pseudomonadati</taxon>
        <taxon>Pseudomonadota</taxon>
        <taxon>Gammaproteobacteria</taxon>
        <taxon>Lysobacterales</taxon>
        <taxon>Lysobacteraceae</taxon>
        <taxon>Arenimonas</taxon>
    </lineage>
</organism>
<evidence type="ECO:0000256" key="5">
    <source>
        <dbReference type="ARBA" id="ARBA00023136"/>
    </source>
</evidence>
<keyword evidence="5 6" id="KW-0472">Membrane</keyword>
<evidence type="ECO:0000256" key="1">
    <source>
        <dbReference type="ARBA" id="ARBA00004141"/>
    </source>
</evidence>
<feature type="transmembrane region" description="Helical" evidence="6">
    <location>
        <begin position="130"/>
        <end position="151"/>
    </location>
</feature>
<evidence type="ECO:0000256" key="3">
    <source>
        <dbReference type="ARBA" id="ARBA00022692"/>
    </source>
</evidence>
<dbReference type="Pfam" id="PF03073">
    <property type="entry name" value="TspO_MBR"/>
    <property type="match status" value="1"/>
</dbReference>
<dbReference type="Proteomes" id="UP000305760">
    <property type="component" value="Unassembled WGS sequence"/>
</dbReference>
<dbReference type="OrthoDB" id="9795496at2"/>
<comment type="caution">
    <text evidence="7">The sequence shown here is derived from an EMBL/GenBank/DDBJ whole genome shotgun (WGS) entry which is preliminary data.</text>
</comment>
<dbReference type="CDD" id="cd15904">
    <property type="entry name" value="TSPO_MBR"/>
    <property type="match status" value="1"/>
</dbReference>
<dbReference type="AlphaFoldDB" id="A0A5C4RY67"/>
<comment type="similarity">
    <text evidence="2">Belongs to the TspO/BZRP family.</text>
</comment>
<proteinExistence type="inferred from homology"/>
<feature type="transmembrane region" description="Helical" evidence="6">
    <location>
        <begin position="42"/>
        <end position="62"/>
    </location>
</feature>
<reference evidence="7 8" key="1">
    <citation type="submission" date="2019-03" db="EMBL/GenBank/DDBJ databases">
        <title>Arenimonas daejeonensis sp. nov., isolated from compost.</title>
        <authorList>
            <person name="Jeon C.O."/>
        </authorList>
    </citation>
    <scope>NUCLEOTIDE SEQUENCE [LARGE SCALE GENOMIC DNA]</scope>
    <source>
        <strain evidence="7 8">R29</strain>
    </source>
</reference>
<name>A0A5C4RY67_9GAMM</name>
<comment type="subcellular location">
    <subcellularLocation>
        <location evidence="1">Membrane</location>
        <topology evidence="1">Multi-pass membrane protein</topology>
    </subcellularLocation>
</comment>
<dbReference type="Gene3D" id="1.20.1260.100">
    <property type="entry name" value="TspO/MBR protein"/>
    <property type="match status" value="1"/>
</dbReference>
<feature type="transmembrane region" description="Helical" evidence="6">
    <location>
        <begin position="100"/>
        <end position="118"/>
    </location>
</feature>
<dbReference type="PANTHER" id="PTHR10057:SF0">
    <property type="entry name" value="TRANSLOCATOR PROTEIN"/>
    <property type="match status" value="1"/>
</dbReference>
<dbReference type="InterPro" id="IPR038330">
    <property type="entry name" value="TspO/MBR-related_sf"/>
</dbReference>
<feature type="transmembrane region" description="Helical" evidence="6">
    <location>
        <begin position="74"/>
        <end position="94"/>
    </location>
</feature>
<dbReference type="EMBL" id="SMDR01000001">
    <property type="protein sequence ID" value="TNJ35879.1"/>
    <property type="molecule type" value="Genomic_DNA"/>
</dbReference>
<dbReference type="GO" id="GO:0033013">
    <property type="term" value="P:tetrapyrrole metabolic process"/>
    <property type="evidence" value="ECO:0007669"/>
    <property type="project" value="UniProtKB-ARBA"/>
</dbReference>
<dbReference type="PIRSF" id="PIRSF005859">
    <property type="entry name" value="PBR"/>
    <property type="match status" value="1"/>
</dbReference>
<evidence type="ECO:0000313" key="8">
    <source>
        <dbReference type="Proteomes" id="UP000305760"/>
    </source>
</evidence>
<evidence type="ECO:0000313" key="7">
    <source>
        <dbReference type="EMBL" id="TNJ35879.1"/>
    </source>
</evidence>
<keyword evidence="4 6" id="KW-1133">Transmembrane helix</keyword>
<dbReference type="GO" id="GO:0016020">
    <property type="term" value="C:membrane"/>
    <property type="evidence" value="ECO:0007669"/>
    <property type="project" value="UniProtKB-SubCell"/>
</dbReference>
<accession>A0A5C4RY67</accession>
<evidence type="ECO:0000256" key="2">
    <source>
        <dbReference type="ARBA" id="ARBA00007524"/>
    </source>
</evidence>